<sequence length="135" mass="14911">MRDQVPRQEFDHKTAGALLDGRKVSDEAIRSFVAASRAAHDDRESLRGVLQVVLEEVATRDAEIKLLKEALLKAEEDAERYRWLRGRSAWTLISANGITRLAHRLPVSFTPIEQNADDYDAAIDAARAAKGGADG</sequence>
<accession>A0ABT5MKQ4</accession>
<comment type="caution">
    <text evidence="1">The sequence shown here is derived from an EMBL/GenBank/DDBJ whole genome shotgun (WGS) entry which is preliminary data.</text>
</comment>
<name>A0ABT5MKQ4_9BURK</name>
<reference evidence="1 2" key="1">
    <citation type="submission" date="2023-02" db="EMBL/GenBank/DDBJ databases">
        <title>Bacterial whole genome sequence for Curvibacter sp. HBC28.</title>
        <authorList>
            <person name="Le V."/>
            <person name="Ko S.-R."/>
            <person name="Ahn C.-Y."/>
            <person name="Oh H.-M."/>
        </authorList>
    </citation>
    <scope>NUCLEOTIDE SEQUENCE [LARGE SCALE GENOMIC DNA]</scope>
    <source>
        <strain evidence="1 2">HBC28</strain>
    </source>
</reference>
<dbReference type="EMBL" id="JAQSIO010000016">
    <property type="protein sequence ID" value="MDD0817175.1"/>
    <property type="molecule type" value="Genomic_DNA"/>
</dbReference>
<evidence type="ECO:0000313" key="2">
    <source>
        <dbReference type="Proteomes" id="UP001528672"/>
    </source>
</evidence>
<proteinExistence type="predicted"/>
<organism evidence="1 2">
    <name type="scientific">Curvibacter microcysteis</name>
    <dbReference type="NCBI Taxonomy" id="3026419"/>
    <lineage>
        <taxon>Bacteria</taxon>
        <taxon>Pseudomonadati</taxon>
        <taxon>Pseudomonadota</taxon>
        <taxon>Betaproteobacteria</taxon>
        <taxon>Burkholderiales</taxon>
        <taxon>Comamonadaceae</taxon>
        <taxon>Curvibacter</taxon>
    </lineage>
</organism>
<dbReference type="Proteomes" id="UP001528672">
    <property type="component" value="Unassembled WGS sequence"/>
</dbReference>
<protein>
    <submittedName>
        <fullName evidence="1">Uncharacterized protein</fullName>
    </submittedName>
</protein>
<dbReference type="RefSeq" id="WP_273929644.1">
    <property type="nucleotide sequence ID" value="NZ_JAQSIO010000016.1"/>
</dbReference>
<evidence type="ECO:0000313" key="1">
    <source>
        <dbReference type="EMBL" id="MDD0817175.1"/>
    </source>
</evidence>
<keyword evidence="2" id="KW-1185">Reference proteome</keyword>
<gene>
    <name evidence="1" type="ORF">PSQ39_21250</name>
</gene>